<sequence length="98" mass="10779">CTIDIAMQMQSCSNLCSLMYPRMILVLEITETPTDKHRLDFSDPLTDVSWSPFTRGIIAVSYAGSSVVEVFDVTTGAAEYSVMVPEGSTVNSCRQSEF</sequence>
<proteinExistence type="predicted"/>
<comment type="caution">
    <text evidence="1">The sequence shown here is derived from an EMBL/GenBank/DDBJ whole genome shotgun (WGS) entry which is preliminary data.</text>
</comment>
<name>A0A9K3DBT6_9EUKA</name>
<evidence type="ECO:0000313" key="1">
    <source>
        <dbReference type="EMBL" id="GIQ92604.1"/>
    </source>
</evidence>
<reference evidence="1 2" key="1">
    <citation type="journal article" date="2018" name="PLoS ONE">
        <title>The draft genome of Kipferlia bialata reveals reductive genome evolution in fornicate parasites.</title>
        <authorList>
            <person name="Tanifuji G."/>
            <person name="Takabayashi S."/>
            <person name="Kume K."/>
            <person name="Takagi M."/>
            <person name="Nakayama T."/>
            <person name="Kamikawa R."/>
            <person name="Inagaki Y."/>
            <person name="Hashimoto T."/>
        </authorList>
    </citation>
    <scope>NUCLEOTIDE SEQUENCE [LARGE SCALE GENOMIC DNA]</scope>
    <source>
        <strain evidence="1">NY0173</strain>
    </source>
</reference>
<accession>A0A9K3DBT6</accession>
<organism evidence="1 2">
    <name type="scientific">Kipferlia bialata</name>
    <dbReference type="NCBI Taxonomy" id="797122"/>
    <lineage>
        <taxon>Eukaryota</taxon>
        <taxon>Metamonada</taxon>
        <taxon>Carpediemonas-like organisms</taxon>
        <taxon>Kipferlia</taxon>
    </lineage>
</organism>
<dbReference type="EMBL" id="BDIP01010100">
    <property type="protein sequence ID" value="GIQ92604.1"/>
    <property type="molecule type" value="Genomic_DNA"/>
</dbReference>
<feature type="non-terminal residue" evidence="1">
    <location>
        <position position="1"/>
    </location>
</feature>
<keyword evidence="2" id="KW-1185">Reference proteome</keyword>
<gene>
    <name evidence="1" type="ORF">KIPB_016476</name>
</gene>
<dbReference type="AlphaFoldDB" id="A0A9K3DBT6"/>
<evidence type="ECO:0000313" key="2">
    <source>
        <dbReference type="Proteomes" id="UP000265618"/>
    </source>
</evidence>
<protein>
    <submittedName>
        <fullName evidence="1">Uncharacterized protein</fullName>
    </submittedName>
</protein>
<dbReference type="Proteomes" id="UP000265618">
    <property type="component" value="Unassembled WGS sequence"/>
</dbReference>
<dbReference type="SUPFAM" id="SSF101908">
    <property type="entry name" value="Putative isomerase YbhE"/>
    <property type="match status" value="1"/>
</dbReference>